<name>A0ACC1SVF8_9APHY</name>
<evidence type="ECO:0000313" key="1">
    <source>
        <dbReference type="EMBL" id="KAJ3546869.1"/>
    </source>
</evidence>
<dbReference type="Proteomes" id="UP001148662">
    <property type="component" value="Unassembled WGS sequence"/>
</dbReference>
<keyword evidence="2" id="KW-1185">Reference proteome</keyword>
<proteinExistence type="predicted"/>
<sequence length="1029" mass="114857">MFIRKKERTTALVVSAVLSGFRAIDTAGQPKHYREELVGEALSTLEKNHNIKREELFIQTKFTALSGQDHSQPLPYDASSRLEMQIQQSFANSLKNLKTTYIDSYILHSPLETISRTITAWRVLMSLQDAGKVKLIGVSNTYDVKILKALEEEGGRKVQVVQNRWFEGNGWDSKVLAYCKENGVQYQSFWTLSGSPTLLIHPTLQKFAQSKGWTPAQAVYRLAQWHGITPLSGTTSEEHMREDAALDTDVELNEGDEKMLRVVLSWMGLTSACSPRFASTSTDIGNAKLNVDASVPASSAGRGSASSNGRNLETASIADATSGDVASSSTSPEISRPVGGEKESMQGVTQALAELNSVLWDKVSVQRERPGVPEKKNSDVPRDLLPLPTLPKLPDYPSPWLTPLKLGAFLTPLYQRRWYVSAEPLVNGKPRQMLSLKKEFKFRKRIWSASFVKEAADLTVRLQHDAVLVLDGLLVTVETHTHDAYAQHPVGKIICPGITLHDVNLALELEKLWIDHCENDHVHNANMLPVETIYANIGPKKRQPKSFLLYALHEGYIAIHQSKRRRKQLVCTLCGGQHSYLECDRQQPISHKKRRKPVCPACLGPHSLNKCPVRASKRPPMPCVLCYEWHWTPDCPQREAERCEHESKANAEREAKTLAKSVETTFLGHIALPDIHITENNGLAIYSSVGIPGLYTARCVRCQILTTSALMPSTQAFKTANDEALLPHDIIAAPERGNPPYTWLSPTDATRYLWTLYKYKWYICRAPDTLPDKPSLALRKELPFDSTMNAQLFFHETLLMTLQEQAEGKLEVRGKYLTYTTYTQHALAPPVGFAETRYDASKSYRPGVTIEDVRIAFKVERAWREYLSFKGLSLSEGLPPPAHIRFRQQNRIPKGQSIYTPSTYAPCVACGGNHSLERCRIRGEIKPEIPCGACGGDHWTIDCPNGAVRCIACGKHHDIRNCADRADHPPPDPCSNCGEKHWIWDCPKPHTCLACHGAHDLRDCPTALSYLRHIPAASAVGSTGQWTAA</sequence>
<evidence type="ECO:0000313" key="2">
    <source>
        <dbReference type="Proteomes" id="UP001148662"/>
    </source>
</evidence>
<dbReference type="EMBL" id="JANHOG010001009">
    <property type="protein sequence ID" value="KAJ3546869.1"/>
    <property type="molecule type" value="Genomic_DNA"/>
</dbReference>
<protein>
    <submittedName>
        <fullName evidence="1">Uncharacterized protein</fullName>
    </submittedName>
</protein>
<gene>
    <name evidence="1" type="ORF">NM688_g5466</name>
</gene>
<reference evidence="1" key="1">
    <citation type="submission" date="2022-07" db="EMBL/GenBank/DDBJ databases">
        <title>Genome Sequence of Phlebia brevispora.</title>
        <authorList>
            <person name="Buettner E."/>
        </authorList>
    </citation>
    <scope>NUCLEOTIDE SEQUENCE</scope>
    <source>
        <strain evidence="1">MPL23</strain>
    </source>
</reference>
<organism evidence="1 2">
    <name type="scientific">Phlebia brevispora</name>
    <dbReference type="NCBI Taxonomy" id="194682"/>
    <lineage>
        <taxon>Eukaryota</taxon>
        <taxon>Fungi</taxon>
        <taxon>Dikarya</taxon>
        <taxon>Basidiomycota</taxon>
        <taxon>Agaricomycotina</taxon>
        <taxon>Agaricomycetes</taxon>
        <taxon>Polyporales</taxon>
        <taxon>Meruliaceae</taxon>
        <taxon>Phlebia</taxon>
    </lineage>
</organism>
<comment type="caution">
    <text evidence="1">The sequence shown here is derived from an EMBL/GenBank/DDBJ whole genome shotgun (WGS) entry which is preliminary data.</text>
</comment>
<accession>A0ACC1SVF8</accession>